<protein>
    <recommendedName>
        <fullName evidence="2">PorV/PorQ family protein</fullName>
    </recommendedName>
</protein>
<gene>
    <name evidence="1" type="ORF">ENL43_01595</name>
</gene>
<organism evidence="1">
    <name type="scientific">candidate division WOR-3 bacterium</name>
    <dbReference type="NCBI Taxonomy" id="2052148"/>
    <lineage>
        <taxon>Bacteria</taxon>
        <taxon>Bacteria division WOR-3</taxon>
    </lineage>
</organism>
<dbReference type="Proteomes" id="UP000886050">
    <property type="component" value="Unassembled WGS sequence"/>
</dbReference>
<sequence length="92" mass="10049">MVKVLLLLLLNLQGEPGQIFTYGFGARAFGMGGAYSAQYKDLNSMYYNPANIALLDQNTFSIGYTDLGEDLSLIYASVGRISHKGISYGFHS</sequence>
<dbReference type="Gene3D" id="2.40.160.60">
    <property type="entry name" value="Outer membrane protein transport protein (OMPP1/FadL/TodX)"/>
    <property type="match status" value="1"/>
</dbReference>
<proteinExistence type="predicted"/>
<dbReference type="AlphaFoldDB" id="A0A7V5HMM1"/>
<evidence type="ECO:0008006" key="2">
    <source>
        <dbReference type="Google" id="ProtNLM"/>
    </source>
</evidence>
<name>A0A7V5HMM1_UNCW3</name>
<comment type="caution">
    <text evidence="1">The sequence shown here is derived from an EMBL/GenBank/DDBJ whole genome shotgun (WGS) entry which is preliminary data.</text>
</comment>
<feature type="non-terminal residue" evidence="1">
    <location>
        <position position="92"/>
    </location>
</feature>
<dbReference type="SUPFAM" id="SSF56935">
    <property type="entry name" value="Porins"/>
    <property type="match status" value="1"/>
</dbReference>
<reference evidence="1" key="1">
    <citation type="journal article" date="2020" name="mSystems">
        <title>Genome- and Community-Level Interaction Insights into Carbon Utilization and Element Cycling Functions of Hydrothermarchaeota in Hydrothermal Sediment.</title>
        <authorList>
            <person name="Zhou Z."/>
            <person name="Liu Y."/>
            <person name="Xu W."/>
            <person name="Pan J."/>
            <person name="Luo Z.H."/>
            <person name="Li M."/>
        </authorList>
    </citation>
    <scope>NUCLEOTIDE SEQUENCE [LARGE SCALE GENOMIC DNA]</scope>
    <source>
        <strain evidence="1">HyVt-96</strain>
    </source>
</reference>
<dbReference type="EMBL" id="DRTX01000089">
    <property type="protein sequence ID" value="HHF53042.1"/>
    <property type="molecule type" value="Genomic_DNA"/>
</dbReference>
<evidence type="ECO:0000313" key="1">
    <source>
        <dbReference type="EMBL" id="HHF53042.1"/>
    </source>
</evidence>
<accession>A0A7V5HMM1</accession>